<dbReference type="EMBL" id="QFNN01000060">
    <property type="protein sequence ID" value="PZO89414.1"/>
    <property type="molecule type" value="Genomic_DNA"/>
</dbReference>
<evidence type="ECO:0000313" key="2">
    <source>
        <dbReference type="EMBL" id="PZO89414.1"/>
    </source>
</evidence>
<evidence type="ECO:0000313" key="3">
    <source>
        <dbReference type="Proteomes" id="UP000249066"/>
    </source>
</evidence>
<feature type="region of interest" description="Disordered" evidence="1">
    <location>
        <begin position="1"/>
        <end position="66"/>
    </location>
</feature>
<proteinExistence type="predicted"/>
<name>A0A2W5A4D8_9SPHN</name>
<dbReference type="AlphaFoldDB" id="A0A2W5A4D8"/>
<comment type="caution">
    <text evidence="2">The sequence shown here is derived from an EMBL/GenBank/DDBJ whole genome shotgun (WGS) entry which is preliminary data.</text>
</comment>
<feature type="compositionally biased region" description="Pro residues" evidence="1">
    <location>
        <begin position="30"/>
        <end position="41"/>
    </location>
</feature>
<evidence type="ECO:0000256" key="1">
    <source>
        <dbReference type="SAM" id="MobiDB-lite"/>
    </source>
</evidence>
<gene>
    <name evidence="2" type="ORF">DI623_10345</name>
</gene>
<feature type="compositionally biased region" description="Polar residues" evidence="1">
    <location>
        <begin position="1"/>
        <end position="21"/>
    </location>
</feature>
<accession>A0A2W5A4D8</accession>
<reference evidence="2 3" key="1">
    <citation type="submission" date="2017-08" db="EMBL/GenBank/DDBJ databases">
        <title>Infants hospitalized years apart are colonized by the same room-sourced microbial strains.</title>
        <authorList>
            <person name="Brooks B."/>
            <person name="Olm M.R."/>
            <person name="Firek B.A."/>
            <person name="Baker R."/>
            <person name="Thomas B.C."/>
            <person name="Morowitz M.J."/>
            <person name="Banfield J.F."/>
        </authorList>
    </citation>
    <scope>NUCLEOTIDE SEQUENCE [LARGE SCALE GENOMIC DNA]</scope>
    <source>
        <strain evidence="2">S2_018_000_R2_101</strain>
    </source>
</reference>
<organism evidence="2 3">
    <name type="scientific">Sphingomonas sanxanigenens</name>
    <dbReference type="NCBI Taxonomy" id="397260"/>
    <lineage>
        <taxon>Bacteria</taxon>
        <taxon>Pseudomonadati</taxon>
        <taxon>Pseudomonadota</taxon>
        <taxon>Alphaproteobacteria</taxon>
        <taxon>Sphingomonadales</taxon>
        <taxon>Sphingomonadaceae</taxon>
        <taxon>Sphingomonas</taxon>
    </lineage>
</organism>
<sequence length="66" mass="6323">MAAGGSCSTPRASGPQAFSSSAGSRRPANAPGPPSAPPSIGTPPANMDTGPPPPPALSPWIRAGTC</sequence>
<protein>
    <submittedName>
        <fullName evidence="2">Uncharacterized protein</fullName>
    </submittedName>
</protein>
<dbReference type="Proteomes" id="UP000249066">
    <property type="component" value="Unassembled WGS sequence"/>
</dbReference>